<dbReference type="InterPro" id="IPR001525">
    <property type="entry name" value="C5_MeTfrase"/>
</dbReference>
<evidence type="ECO:0000256" key="6">
    <source>
        <dbReference type="ARBA" id="ARBA00047422"/>
    </source>
</evidence>
<comment type="similarity">
    <text evidence="7">Belongs to the class I-like SAM-binding methyltransferase superfamily. C5-methyltransferase family.</text>
</comment>
<reference evidence="9" key="1">
    <citation type="submission" date="2019-09" db="EMBL/GenBank/DDBJ databases">
        <authorList>
            <consortium name="PulseNet: The National Subtyping Network for Foodborne Disease Surveillance"/>
            <person name="Tarr C.L."/>
            <person name="Trees E."/>
            <person name="Katz L.S."/>
            <person name="Carleton-Romer H.A."/>
            <person name="Stroika S."/>
            <person name="Kucerova Z."/>
            <person name="Roache K.F."/>
            <person name="Sabol A.L."/>
            <person name="Besser J."/>
            <person name="Gerner-Smidt P."/>
        </authorList>
    </citation>
    <scope>NUCLEOTIDE SEQUENCE</scope>
    <source>
        <strain evidence="9">PNUSAS096971</strain>
    </source>
</reference>
<keyword evidence="5" id="KW-0680">Restriction system</keyword>
<dbReference type="PANTHER" id="PTHR10629">
    <property type="entry name" value="CYTOSINE-SPECIFIC METHYLTRANSFERASE"/>
    <property type="match status" value="1"/>
</dbReference>
<gene>
    <name evidence="9" type="ORF">F2E69_23045</name>
</gene>
<accession>A0A5Z3XIY0</accession>
<feature type="compositionally biased region" description="Polar residues" evidence="8">
    <location>
        <begin position="264"/>
        <end position="275"/>
    </location>
</feature>
<feature type="compositionally biased region" description="Acidic residues" evidence="8">
    <location>
        <begin position="276"/>
        <end position="285"/>
    </location>
</feature>
<feature type="region of interest" description="Disordered" evidence="8">
    <location>
        <begin position="264"/>
        <end position="285"/>
    </location>
</feature>
<dbReference type="SUPFAM" id="SSF53335">
    <property type="entry name" value="S-adenosyl-L-methionine-dependent methyltransferases"/>
    <property type="match status" value="1"/>
</dbReference>
<evidence type="ECO:0000256" key="1">
    <source>
        <dbReference type="ARBA" id="ARBA00011975"/>
    </source>
</evidence>
<evidence type="ECO:0000256" key="2">
    <source>
        <dbReference type="ARBA" id="ARBA00022603"/>
    </source>
</evidence>
<dbReference type="EC" id="2.1.1.37" evidence="1"/>
<evidence type="ECO:0000256" key="3">
    <source>
        <dbReference type="ARBA" id="ARBA00022679"/>
    </source>
</evidence>
<sequence length="285" mass="32590">FSKQRKGAHLLNDERNKLVLEYSRLVNELNPRAFLFENVEIFGQKRGRDLIDEIKEKLFKYNIFTFFICSSDFGVAQKRGRFIMIGIDKSENSDYPKLERTDSELTIKDVIGNLPPPPEDYTEHSEIPNHIKCKITKLNEERFSHVPPGGGWKDIPHDLRLKCHQNVDTNSGGWPDVYGRLEWDKQCPTITAGFDSFTRGRYGHPSQNRAITLREGAMLQGFPIDYRFYGKRDAIRLQIGNAVPPPVAKAAGTAIIKCLNNQSPENSSYQSPIENSNEEQIELFS</sequence>
<keyword evidence="2 7" id="KW-0489">Methyltransferase</keyword>
<organism evidence="9">
    <name type="scientific">Salmonella enterica</name>
    <name type="common">Salmonella choleraesuis</name>
    <dbReference type="NCBI Taxonomy" id="28901"/>
    <lineage>
        <taxon>Bacteria</taxon>
        <taxon>Pseudomonadati</taxon>
        <taxon>Pseudomonadota</taxon>
        <taxon>Gammaproteobacteria</taxon>
        <taxon>Enterobacterales</taxon>
        <taxon>Enterobacteriaceae</taxon>
        <taxon>Salmonella</taxon>
    </lineage>
</organism>
<dbReference type="EMBL" id="AAKHQI010000301">
    <property type="protein sequence ID" value="ECR8722458.1"/>
    <property type="molecule type" value="Genomic_DNA"/>
</dbReference>
<dbReference type="PANTHER" id="PTHR10629:SF52">
    <property type="entry name" value="DNA (CYTOSINE-5)-METHYLTRANSFERASE 1"/>
    <property type="match status" value="1"/>
</dbReference>
<evidence type="ECO:0000256" key="7">
    <source>
        <dbReference type="PROSITE-ProRule" id="PRU01016"/>
    </source>
</evidence>
<keyword evidence="4 7" id="KW-0949">S-adenosyl-L-methionine</keyword>
<dbReference type="GO" id="GO:0044027">
    <property type="term" value="P:negative regulation of gene expression via chromosomal CpG island methylation"/>
    <property type="evidence" value="ECO:0007669"/>
    <property type="project" value="TreeGrafter"/>
</dbReference>
<dbReference type="InterPro" id="IPR050390">
    <property type="entry name" value="C5-Methyltransferase"/>
</dbReference>
<evidence type="ECO:0000256" key="4">
    <source>
        <dbReference type="ARBA" id="ARBA00022691"/>
    </source>
</evidence>
<evidence type="ECO:0000256" key="8">
    <source>
        <dbReference type="SAM" id="MobiDB-lite"/>
    </source>
</evidence>
<comment type="caution">
    <text evidence="7">Lacks conserved residue(s) required for the propagation of feature annotation.</text>
</comment>
<feature type="non-terminal residue" evidence="9">
    <location>
        <position position="1"/>
    </location>
</feature>
<dbReference type="Gene3D" id="3.90.120.10">
    <property type="entry name" value="DNA Methylase, subunit A, domain 2"/>
    <property type="match status" value="1"/>
</dbReference>
<dbReference type="AlphaFoldDB" id="A0A5Z3XIY0"/>
<dbReference type="GO" id="GO:0032259">
    <property type="term" value="P:methylation"/>
    <property type="evidence" value="ECO:0007669"/>
    <property type="project" value="UniProtKB-KW"/>
</dbReference>
<dbReference type="GO" id="GO:0003886">
    <property type="term" value="F:DNA (cytosine-5-)-methyltransferase activity"/>
    <property type="evidence" value="ECO:0007669"/>
    <property type="project" value="UniProtKB-EC"/>
</dbReference>
<dbReference type="PROSITE" id="PS51679">
    <property type="entry name" value="SAM_MT_C5"/>
    <property type="match status" value="1"/>
</dbReference>
<dbReference type="GO" id="GO:0003677">
    <property type="term" value="F:DNA binding"/>
    <property type="evidence" value="ECO:0007669"/>
    <property type="project" value="TreeGrafter"/>
</dbReference>
<evidence type="ECO:0000313" key="9">
    <source>
        <dbReference type="EMBL" id="ECR8722458.1"/>
    </source>
</evidence>
<dbReference type="GO" id="GO:0009307">
    <property type="term" value="P:DNA restriction-modification system"/>
    <property type="evidence" value="ECO:0007669"/>
    <property type="project" value="UniProtKB-KW"/>
</dbReference>
<keyword evidence="3 7" id="KW-0808">Transferase</keyword>
<dbReference type="InterPro" id="IPR029063">
    <property type="entry name" value="SAM-dependent_MTases_sf"/>
</dbReference>
<comment type="caution">
    <text evidence="9">The sequence shown here is derived from an EMBL/GenBank/DDBJ whole genome shotgun (WGS) entry which is preliminary data.</text>
</comment>
<proteinExistence type="inferred from homology"/>
<comment type="catalytic activity">
    <reaction evidence="6">
        <text>a 2'-deoxycytidine in DNA + S-adenosyl-L-methionine = a 5-methyl-2'-deoxycytidine in DNA + S-adenosyl-L-homocysteine + H(+)</text>
        <dbReference type="Rhea" id="RHEA:13681"/>
        <dbReference type="Rhea" id="RHEA-COMP:11369"/>
        <dbReference type="Rhea" id="RHEA-COMP:11370"/>
        <dbReference type="ChEBI" id="CHEBI:15378"/>
        <dbReference type="ChEBI" id="CHEBI:57856"/>
        <dbReference type="ChEBI" id="CHEBI:59789"/>
        <dbReference type="ChEBI" id="CHEBI:85452"/>
        <dbReference type="ChEBI" id="CHEBI:85454"/>
        <dbReference type="EC" id="2.1.1.37"/>
    </reaction>
</comment>
<name>A0A5Z3XIY0_SALER</name>
<evidence type="ECO:0000256" key="5">
    <source>
        <dbReference type="ARBA" id="ARBA00022747"/>
    </source>
</evidence>
<protein>
    <recommendedName>
        <fullName evidence="1">DNA (cytosine-5-)-methyltransferase</fullName>
        <ecNumber evidence="1">2.1.1.37</ecNumber>
    </recommendedName>
</protein>
<dbReference type="Pfam" id="PF00145">
    <property type="entry name" value="DNA_methylase"/>
    <property type="match status" value="1"/>
</dbReference>
<dbReference type="Gene3D" id="3.40.50.150">
    <property type="entry name" value="Vaccinia Virus protein VP39"/>
    <property type="match status" value="1"/>
</dbReference>